<feature type="binding site" evidence="2">
    <location>
        <position position="278"/>
    </location>
    <ligand>
        <name>Mg(2+)</name>
        <dbReference type="ChEBI" id="CHEBI:18420"/>
        <label>5</label>
    </ligand>
</feature>
<protein>
    <recommendedName>
        <fullName evidence="2">Thiamine-monophosphate kinase</fullName>
        <shortName evidence="2">TMP kinase</shortName>
        <shortName evidence="2">Thiamine-phosphate kinase</shortName>
        <ecNumber evidence="2">2.7.4.16</ecNumber>
    </recommendedName>
</protein>
<organism evidence="4 5">
    <name type="scientific">Taurinivorans muris</name>
    <dbReference type="NCBI Taxonomy" id="2787751"/>
    <lineage>
        <taxon>Bacteria</taxon>
        <taxon>Pseudomonadati</taxon>
        <taxon>Thermodesulfobacteriota</taxon>
        <taxon>Desulfovibrionia</taxon>
        <taxon>Desulfovibrionales</taxon>
        <taxon>Desulfovibrionaceae</taxon>
        <taxon>Taurinivorans</taxon>
    </lineage>
</organism>
<comment type="miscellaneous">
    <text evidence="2">Reaction mechanism of ThiL seems to utilize a direct, inline transfer of the gamma-phosphate of ATP to TMP rather than a phosphorylated enzyme intermediate.</text>
</comment>
<dbReference type="Gene3D" id="3.90.650.10">
    <property type="entry name" value="PurM-like C-terminal domain"/>
    <property type="match status" value="1"/>
</dbReference>
<dbReference type="EMBL" id="CP065938">
    <property type="protein sequence ID" value="UWX05323.1"/>
    <property type="molecule type" value="Genomic_DNA"/>
</dbReference>
<feature type="binding site" evidence="2">
    <location>
        <position position="85"/>
    </location>
    <ligand>
        <name>Mg(2+)</name>
        <dbReference type="ChEBI" id="CHEBI:18420"/>
        <label>3</label>
    </ligand>
</feature>
<keyword evidence="2" id="KW-0479">Metal-binding</keyword>
<dbReference type="EC" id="2.7.4.16" evidence="2"/>
<feature type="binding site" evidence="2">
    <location>
        <position position="133"/>
    </location>
    <ligand>
        <name>Mg(2+)</name>
        <dbReference type="ChEBI" id="CHEBI:18420"/>
        <label>1</label>
    </ligand>
</feature>
<dbReference type="InterPro" id="IPR036676">
    <property type="entry name" value="PurM-like_C_sf"/>
</dbReference>
<dbReference type="Proteomes" id="UP001058120">
    <property type="component" value="Chromosome"/>
</dbReference>
<feature type="binding site" evidence="2">
    <location>
        <position position="277"/>
    </location>
    <ligand>
        <name>ATP</name>
        <dbReference type="ChEBI" id="CHEBI:30616"/>
    </ligand>
</feature>
<evidence type="ECO:0000313" key="4">
    <source>
        <dbReference type="EMBL" id="UWX05323.1"/>
    </source>
</evidence>
<name>A0ABY5Y009_9BACT</name>
<keyword evidence="2" id="KW-0808">Transferase</keyword>
<comment type="pathway">
    <text evidence="2">Cofactor biosynthesis; thiamine diphosphate biosynthesis; thiamine diphosphate from thiamine phosphate: step 1/1.</text>
</comment>
<evidence type="ECO:0000313" key="5">
    <source>
        <dbReference type="Proteomes" id="UP001058120"/>
    </source>
</evidence>
<dbReference type="RefSeq" id="WP_334314898.1">
    <property type="nucleotide sequence ID" value="NZ_CP065938.1"/>
</dbReference>
<comment type="similarity">
    <text evidence="2">Belongs to the thiamine-monophosphate kinase family.</text>
</comment>
<feature type="binding site" evidence="2">
    <location>
        <position position="56"/>
    </location>
    <ligand>
        <name>Mg(2+)</name>
        <dbReference type="ChEBI" id="CHEBI:18420"/>
        <label>2</label>
    </ligand>
</feature>
<dbReference type="PANTHER" id="PTHR30270:SF0">
    <property type="entry name" value="THIAMINE-MONOPHOSPHATE KINASE"/>
    <property type="match status" value="1"/>
</dbReference>
<dbReference type="InterPro" id="IPR036921">
    <property type="entry name" value="PurM-like_N_sf"/>
</dbReference>
<dbReference type="CDD" id="cd02194">
    <property type="entry name" value="ThiL"/>
    <property type="match status" value="1"/>
</dbReference>
<evidence type="ECO:0000256" key="1">
    <source>
        <dbReference type="ARBA" id="ARBA00022977"/>
    </source>
</evidence>
<feature type="binding site" evidence="2">
    <location>
        <begin position="132"/>
        <end position="133"/>
    </location>
    <ligand>
        <name>ATP</name>
        <dbReference type="ChEBI" id="CHEBI:30616"/>
    </ligand>
</feature>
<dbReference type="InterPro" id="IPR016188">
    <property type="entry name" value="PurM-like_N"/>
</dbReference>
<gene>
    <name evidence="2" type="primary">thiL</name>
    <name evidence="4" type="ORF">JBF11_07660</name>
</gene>
<keyword evidence="2" id="KW-0547">Nucleotide-binding</keyword>
<feature type="binding site" evidence="2">
    <location>
        <position position="85"/>
    </location>
    <ligand>
        <name>Mg(2+)</name>
        <dbReference type="ChEBI" id="CHEBI:18420"/>
        <label>4</label>
    </ligand>
</feature>
<keyword evidence="5" id="KW-1185">Reference proteome</keyword>
<keyword evidence="2" id="KW-0418">Kinase</keyword>
<feature type="binding site" evidence="2">
    <location>
        <position position="85"/>
    </location>
    <ligand>
        <name>Mg(2+)</name>
        <dbReference type="ChEBI" id="CHEBI:18420"/>
        <label>2</label>
    </ligand>
</feature>
<feature type="binding site" evidence="2">
    <location>
        <position position="177"/>
    </location>
    <ligand>
        <name>ATP</name>
        <dbReference type="ChEBI" id="CHEBI:30616"/>
    </ligand>
</feature>
<sequence length="391" mass="42686">MSEKRSGEDGILDLIAKYFPNRHPHMLLGRGDDCALMTVPQAAALGNSALFAVTSDIFAENAHFRTSYFTASDIGHKALAVNISDLASNGAKPCAFSFNLTLTERQDHAWLEECFQSMADLANRYDMVLCGGDLTKVPLTRTKEKTQEGLDPLTLGGLNIGITAWGTYEHGGVPLMRHRAYAKNLAAEKNAGRSVQADRPVQAGACMREGDILFRIGEIGLARLGLFLLEETQDKAKCAEKYPHAVNAHLRPSPLVREGLLLSRFAKEFPLFVMDISDGLMRDIPRLLARQGLVFADEKAFGADIVLTEDTLSSEVREYCGKNGLDPCLFAYKGGEDYGLAGVCAKEGFPALQAFCKKHAVEHFHALGAVTNGAVTFNRQIAEEAGFDHFQ</sequence>
<dbReference type="SUPFAM" id="SSF55326">
    <property type="entry name" value="PurM N-terminal domain-like"/>
    <property type="match status" value="1"/>
</dbReference>
<feature type="binding site" evidence="2">
    <location>
        <position position="387"/>
    </location>
    <ligand>
        <name>substrate</name>
    </ligand>
</feature>
<keyword evidence="1 2" id="KW-0784">Thiamine biosynthesis</keyword>
<feature type="binding site" evidence="2">
    <location>
        <position position="33"/>
    </location>
    <ligand>
        <name>Mg(2+)</name>
        <dbReference type="ChEBI" id="CHEBI:18420"/>
        <label>3</label>
    </ligand>
</feature>
<feature type="binding site" evidence="2">
    <location>
        <position position="63"/>
    </location>
    <ligand>
        <name>substrate</name>
    </ligand>
</feature>
<dbReference type="PANTHER" id="PTHR30270">
    <property type="entry name" value="THIAMINE-MONOPHOSPHATE KINASE"/>
    <property type="match status" value="1"/>
</dbReference>
<feature type="binding site" evidence="2">
    <location>
        <position position="54"/>
    </location>
    <ligand>
        <name>Mg(2+)</name>
        <dbReference type="ChEBI" id="CHEBI:18420"/>
        <label>4</label>
    </ligand>
</feature>
<dbReference type="InterPro" id="IPR006283">
    <property type="entry name" value="ThiL-like"/>
</dbReference>
<feature type="binding site" evidence="2">
    <location>
        <position position="55"/>
    </location>
    <ligand>
        <name>Mg(2+)</name>
        <dbReference type="ChEBI" id="CHEBI:18420"/>
        <label>1</label>
    </ligand>
</feature>
<feature type="binding site" evidence="2">
    <location>
        <position position="275"/>
    </location>
    <ligand>
        <name>Mg(2+)</name>
        <dbReference type="ChEBI" id="CHEBI:18420"/>
        <label>3</label>
    </ligand>
</feature>
<dbReference type="Pfam" id="PF00586">
    <property type="entry name" value="AIRS"/>
    <property type="match status" value="1"/>
</dbReference>
<dbReference type="HAMAP" id="MF_02128">
    <property type="entry name" value="TMP_kinase"/>
    <property type="match status" value="1"/>
</dbReference>
<accession>A0ABY5Y009</accession>
<dbReference type="SUPFAM" id="SSF56042">
    <property type="entry name" value="PurM C-terminal domain-like"/>
    <property type="match status" value="1"/>
</dbReference>
<evidence type="ECO:0000256" key="2">
    <source>
        <dbReference type="HAMAP-Rule" id="MF_02128"/>
    </source>
</evidence>
<comment type="catalytic activity">
    <reaction evidence="2">
        <text>thiamine phosphate + ATP = thiamine diphosphate + ADP</text>
        <dbReference type="Rhea" id="RHEA:15913"/>
        <dbReference type="ChEBI" id="CHEBI:30616"/>
        <dbReference type="ChEBI" id="CHEBI:37575"/>
        <dbReference type="ChEBI" id="CHEBI:58937"/>
        <dbReference type="ChEBI" id="CHEBI:456216"/>
        <dbReference type="EC" id="2.7.4.16"/>
    </reaction>
</comment>
<feature type="binding site" evidence="2">
    <location>
        <position position="33"/>
    </location>
    <ligand>
        <name>Mg(2+)</name>
        <dbReference type="ChEBI" id="CHEBI:18420"/>
        <label>4</label>
    </ligand>
</feature>
<comment type="caution">
    <text evidence="2">Lacks conserved residue(s) required for the propagation of feature annotation.</text>
</comment>
<feature type="domain" description="PurM-like N-terminal" evidence="3">
    <location>
        <begin position="31"/>
        <end position="140"/>
    </location>
</feature>
<evidence type="ECO:0000259" key="3">
    <source>
        <dbReference type="Pfam" id="PF00586"/>
    </source>
</evidence>
<dbReference type="Gene3D" id="3.30.1330.10">
    <property type="entry name" value="PurM-like, N-terminal domain"/>
    <property type="match status" value="1"/>
</dbReference>
<reference evidence="4" key="1">
    <citation type="submission" date="2020-12" db="EMBL/GenBank/DDBJ databases">
        <title>Taurinivorans muris gen. nov., sp. nov., fundamental and realized metabolic niche of a ubiquitous sulfidogenic bacterium in the murine intestine.</title>
        <authorList>
            <person name="Ye H."/>
            <person name="Hanson B.T."/>
            <person name="Loy A."/>
        </authorList>
    </citation>
    <scope>NUCLEOTIDE SEQUENCE</scope>
    <source>
        <strain evidence="4">LT0009</strain>
    </source>
</reference>
<feature type="binding site" evidence="2">
    <location>
        <position position="56"/>
    </location>
    <ligand>
        <name>Mg(2+)</name>
        <dbReference type="ChEBI" id="CHEBI:18420"/>
        <label>1</label>
    </ligand>
</feature>
<keyword evidence="2" id="KW-0460">Magnesium</keyword>
<keyword evidence="2" id="KW-0067">ATP-binding</keyword>
<feature type="binding site" evidence="2">
    <location>
        <position position="336"/>
    </location>
    <ligand>
        <name>substrate</name>
    </ligand>
</feature>
<comment type="function">
    <text evidence="2">Catalyzes the ATP-dependent phosphorylation of thiamine-monophosphate (TMP) to form thiamine-pyrophosphate (TPP), the active form of vitamin B1.</text>
</comment>
<proteinExistence type="inferred from homology"/>